<dbReference type="Proteomes" id="UP000000305">
    <property type="component" value="Unassembled WGS sequence"/>
</dbReference>
<evidence type="ECO:0000313" key="4">
    <source>
        <dbReference type="Proteomes" id="UP000000305"/>
    </source>
</evidence>
<gene>
    <name evidence="3" type="ORF">DAPPUDRAFT_105027</name>
</gene>
<accession>E9GP59</accession>
<dbReference type="HOGENOM" id="CLU_1929688_0_0_1"/>
<dbReference type="KEGG" id="dpx:DAPPUDRAFT_105027"/>
<reference evidence="3 4" key="1">
    <citation type="journal article" date="2011" name="Science">
        <title>The ecoresponsive genome of Daphnia pulex.</title>
        <authorList>
            <person name="Colbourne J.K."/>
            <person name="Pfrender M.E."/>
            <person name="Gilbert D."/>
            <person name="Thomas W.K."/>
            <person name="Tucker A."/>
            <person name="Oakley T.H."/>
            <person name="Tokishita S."/>
            <person name="Aerts A."/>
            <person name="Arnold G.J."/>
            <person name="Basu M.K."/>
            <person name="Bauer D.J."/>
            <person name="Caceres C.E."/>
            <person name="Carmel L."/>
            <person name="Casola C."/>
            <person name="Choi J.H."/>
            <person name="Detter J.C."/>
            <person name="Dong Q."/>
            <person name="Dusheyko S."/>
            <person name="Eads B.D."/>
            <person name="Frohlich T."/>
            <person name="Geiler-Samerotte K.A."/>
            <person name="Gerlach D."/>
            <person name="Hatcher P."/>
            <person name="Jogdeo S."/>
            <person name="Krijgsveld J."/>
            <person name="Kriventseva E.V."/>
            <person name="Kultz D."/>
            <person name="Laforsch C."/>
            <person name="Lindquist E."/>
            <person name="Lopez J."/>
            <person name="Manak J.R."/>
            <person name="Muller J."/>
            <person name="Pangilinan J."/>
            <person name="Patwardhan R.P."/>
            <person name="Pitluck S."/>
            <person name="Pritham E.J."/>
            <person name="Rechtsteiner A."/>
            <person name="Rho M."/>
            <person name="Rogozin I.B."/>
            <person name="Sakarya O."/>
            <person name="Salamov A."/>
            <person name="Schaack S."/>
            <person name="Shapiro H."/>
            <person name="Shiga Y."/>
            <person name="Skalitzky C."/>
            <person name="Smith Z."/>
            <person name="Souvorov A."/>
            <person name="Sung W."/>
            <person name="Tang Z."/>
            <person name="Tsuchiya D."/>
            <person name="Tu H."/>
            <person name="Vos H."/>
            <person name="Wang M."/>
            <person name="Wolf Y.I."/>
            <person name="Yamagata H."/>
            <person name="Yamada T."/>
            <person name="Ye Y."/>
            <person name="Shaw J.R."/>
            <person name="Andrews J."/>
            <person name="Crease T.J."/>
            <person name="Tang H."/>
            <person name="Lucas S.M."/>
            <person name="Robertson H.M."/>
            <person name="Bork P."/>
            <person name="Koonin E.V."/>
            <person name="Zdobnov E.M."/>
            <person name="Grigoriev I.V."/>
            <person name="Lynch M."/>
            <person name="Boore J.L."/>
        </authorList>
    </citation>
    <scope>NUCLEOTIDE SEQUENCE [LARGE SCALE GENOMIC DNA]</scope>
</reference>
<keyword evidence="4" id="KW-1185">Reference proteome</keyword>
<feature type="transmembrane region" description="Helical" evidence="2">
    <location>
        <begin position="49"/>
        <end position="66"/>
    </location>
</feature>
<dbReference type="InParanoid" id="E9GP59"/>
<dbReference type="AlphaFoldDB" id="E9GP59"/>
<organism evidence="3 4">
    <name type="scientific">Daphnia pulex</name>
    <name type="common">Water flea</name>
    <dbReference type="NCBI Taxonomy" id="6669"/>
    <lineage>
        <taxon>Eukaryota</taxon>
        <taxon>Metazoa</taxon>
        <taxon>Ecdysozoa</taxon>
        <taxon>Arthropoda</taxon>
        <taxon>Crustacea</taxon>
        <taxon>Branchiopoda</taxon>
        <taxon>Diplostraca</taxon>
        <taxon>Cladocera</taxon>
        <taxon>Anomopoda</taxon>
        <taxon>Daphniidae</taxon>
        <taxon>Daphnia</taxon>
    </lineage>
</organism>
<proteinExistence type="predicted"/>
<protein>
    <submittedName>
        <fullName evidence="3">Uncharacterized protein</fullName>
    </submittedName>
</protein>
<evidence type="ECO:0000313" key="3">
    <source>
        <dbReference type="EMBL" id="EFX78582.1"/>
    </source>
</evidence>
<name>E9GP59_DAPPU</name>
<dbReference type="EMBL" id="GL732556">
    <property type="protein sequence ID" value="EFX78582.1"/>
    <property type="molecule type" value="Genomic_DNA"/>
</dbReference>
<feature type="region of interest" description="Disordered" evidence="1">
    <location>
        <begin position="87"/>
        <end position="131"/>
    </location>
</feature>
<keyword evidence="2" id="KW-0472">Membrane</keyword>
<evidence type="ECO:0000256" key="1">
    <source>
        <dbReference type="SAM" id="MobiDB-lite"/>
    </source>
</evidence>
<sequence length="131" mass="14601">MASQWDLSACDIDRGKLMISTRDPCAISITSQNIATKKKKKKKKKKKRYLYLLSAYINLFAASLGVDPALRECLWRCDERNCPLLPGKDALGSSTHHGSSRERPAVRCPSDVPVTSQLSRPWGSLEERVGP</sequence>
<evidence type="ECO:0000256" key="2">
    <source>
        <dbReference type="SAM" id="Phobius"/>
    </source>
</evidence>
<keyword evidence="2" id="KW-1133">Transmembrane helix</keyword>
<keyword evidence="2" id="KW-0812">Transmembrane</keyword>